<feature type="transmembrane region" description="Helical" evidence="2">
    <location>
        <begin position="6"/>
        <end position="26"/>
    </location>
</feature>
<reference evidence="4" key="1">
    <citation type="journal article" date="2022" name="G3 (Bethesda)">
        <title>Unveiling the complete genome sequence of Alicyclobacillus acidoterrestris DSM 3922T, a taint-producing strain.</title>
        <authorList>
            <person name="Leonardo I.C."/>
            <person name="Barreto Crespo M.T."/>
            <person name="Gaspar F.B."/>
        </authorList>
    </citation>
    <scope>NUCLEOTIDE SEQUENCE [LARGE SCALE GENOMIC DNA]</scope>
    <source>
        <strain evidence="4">DSM 3922</strain>
    </source>
</reference>
<geneLocation type="plasmid" evidence="4">
    <name>pDSM3922.1</name>
</geneLocation>
<evidence type="ECO:0000256" key="1">
    <source>
        <dbReference type="SAM" id="MobiDB-lite"/>
    </source>
</evidence>
<proteinExistence type="predicted"/>
<dbReference type="Proteomes" id="UP000829401">
    <property type="component" value="Plasmid pDSM3922.1"/>
</dbReference>
<organism evidence="3 4">
    <name type="scientific">Alicyclobacillus acidoterrestris (strain ATCC 49025 / DSM 3922 / CIP 106132 / NCIMB 13137 / GD3B)</name>
    <dbReference type="NCBI Taxonomy" id="1356854"/>
    <lineage>
        <taxon>Bacteria</taxon>
        <taxon>Bacillati</taxon>
        <taxon>Bacillota</taxon>
        <taxon>Bacilli</taxon>
        <taxon>Bacillales</taxon>
        <taxon>Alicyclobacillaceae</taxon>
        <taxon>Alicyclobacillus</taxon>
    </lineage>
</organism>
<keyword evidence="2" id="KW-1133">Transmembrane helix</keyword>
<dbReference type="KEGG" id="aaco:K1I37_21130"/>
<accession>T0D3E7</accession>
<protein>
    <submittedName>
        <fullName evidence="3">Uncharacterized protein</fullName>
    </submittedName>
</protein>
<evidence type="ECO:0000313" key="3">
    <source>
        <dbReference type="EMBL" id="UNO51082.1"/>
    </source>
</evidence>
<gene>
    <name evidence="3" type="ORF">K1I37_21130</name>
</gene>
<dbReference type="OrthoDB" id="9821224at2"/>
<feature type="compositionally biased region" description="Polar residues" evidence="1">
    <location>
        <begin position="175"/>
        <end position="188"/>
    </location>
</feature>
<keyword evidence="2" id="KW-0472">Membrane</keyword>
<evidence type="ECO:0000256" key="2">
    <source>
        <dbReference type="SAM" id="Phobius"/>
    </source>
</evidence>
<sequence length="453" mass="48113">MTSSNFIDLLVAVFAMILMLISHKLIKSFLDHIFPGGHGHGPGALLSGMMEGLGMAAGRKLFDGGISLAKTGASLTSAAGIAGVASALSHMRNKKAFGEDGLLSGVTKATSAVSASEPNGLYPGSLPTEENETTTFLPPTGFTMSDTEPSGFETGKSNSSMSFGAPLGESDAGFSATQRPGAASQSVYDSQSTLYGAKTQLRPSAQSRMEELSGLRNAGVGEAFLNGAKGRLKSDAMHLLSGERGKFSGGVNSIFAVARQEFGKNGDNKMVRDSYLPSIELLNAARNGDQFAMSDMAQIGKYQNDMDQGLQWYEQGLALANAIQPDYDSAQAELDNASQELDGISVIKHQFESSGDTSSPMYQSISTQYEHAIQRKETASAIFSSRAQQMKSANDMIERGEKRMLNAQNNISKINMGWYSPNQQSSGRILQAAQARAKRITLSDLGQSPAGHR</sequence>
<keyword evidence="2" id="KW-0812">Transmembrane</keyword>
<keyword evidence="3" id="KW-0614">Plasmid</keyword>
<dbReference type="AlphaFoldDB" id="T0D3E7"/>
<keyword evidence="4" id="KW-1185">Reference proteome</keyword>
<accession>A0A9E7D1M6</accession>
<dbReference type="RefSeq" id="WP_021297297.1">
    <property type="nucleotide sequence ID" value="NZ_AURB01000150.1"/>
</dbReference>
<feature type="compositionally biased region" description="Polar residues" evidence="1">
    <location>
        <begin position="138"/>
        <end position="148"/>
    </location>
</feature>
<dbReference type="EMBL" id="CP080468">
    <property type="protein sequence ID" value="UNO51082.1"/>
    <property type="molecule type" value="Genomic_DNA"/>
</dbReference>
<name>T0D3E7_ALIAG</name>
<feature type="region of interest" description="Disordered" evidence="1">
    <location>
        <begin position="138"/>
        <end position="188"/>
    </location>
</feature>
<dbReference type="STRING" id="1356854.N007_11235"/>
<evidence type="ECO:0000313" key="4">
    <source>
        <dbReference type="Proteomes" id="UP000829401"/>
    </source>
</evidence>